<dbReference type="OrthoDB" id="9803333at2"/>
<dbReference type="InterPro" id="IPR002347">
    <property type="entry name" value="SDR_fam"/>
</dbReference>
<dbReference type="SMART" id="SM00822">
    <property type="entry name" value="PKS_KR"/>
    <property type="match status" value="1"/>
</dbReference>
<dbReference type="InterPro" id="IPR057326">
    <property type="entry name" value="KR_dom"/>
</dbReference>
<reference evidence="4 5" key="1">
    <citation type="submission" date="2016-11" db="EMBL/GenBank/DDBJ databases">
        <title>Gramella sp. LPB0144 isolated from marine environment.</title>
        <authorList>
            <person name="Kim E."/>
            <person name="Yi H."/>
        </authorList>
    </citation>
    <scope>NUCLEOTIDE SEQUENCE [LARGE SCALE GENOMIC DNA]</scope>
    <source>
        <strain evidence="4 5">LPB0144</strain>
    </source>
</reference>
<keyword evidence="5" id="KW-1185">Reference proteome</keyword>
<dbReference type="Pfam" id="PF13561">
    <property type="entry name" value="adh_short_C2"/>
    <property type="match status" value="1"/>
</dbReference>
<dbReference type="Gene3D" id="3.40.50.720">
    <property type="entry name" value="NAD(P)-binding Rossmann-like Domain"/>
    <property type="match status" value="1"/>
</dbReference>
<dbReference type="CDD" id="cd05233">
    <property type="entry name" value="SDR_c"/>
    <property type="match status" value="1"/>
</dbReference>
<proteinExistence type="inferred from homology"/>
<dbReference type="InterPro" id="IPR051122">
    <property type="entry name" value="SDR_DHRS6-like"/>
</dbReference>
<protein>
    <submittedName>
        <fullName evidence="4">Oxidoreductase</fullName>
    </submittedName>
</protein>
<dbReference type="InterPro" id="IPR036291">
    <property type="entry name" value="NAD(P)-bd_dom_sf"/>
</dbReference>
<evidence type="ECO:0000313" key="5">
    <source>
        <dbReference type="Proteomes" id="UP000182510"/>
    </source>
</evidence>
<evidence type="ECO:0000313" key="4">
    <source>
        <dbReference type="EMBL" id="APG59425.1"/>
    </source>
</evidence>
<dbReference type="GO" id="GO:0016491">
    <property type="term" value="F:oxidoreductase activity"/>
    <property type="evidence" value="ECO:0007669"/>
    <property type="project" value="UniProtKB-KW"/>
</dbReference>
<dbReference type="RefSeq" id="WP_072552080.1">
    <property type="nucleotide sequence ID" value="NZ_CP018153.1"/>
</dbReference>
<dbReference type="Proteomes" id="UP000182510">
    <property type="component" value="Chromosome"/>
</dbReference>
<dbReference type="STRING" id="1913577.LPB144_02935"/>
<dbReference type="EMBL" id="CP018153">
    <property type="protein sequence ID" value="APG59425.1"/>
    <property type="molecule type" value="Genomic_DNA"/>
</dbReference>
<dbReference type="AlphaFoldDB" id="A0A1L3J2S4"/>
<evidence type="ECO:0000256" key="2">
    <source>
        <dbReference type="ARBA" id="ARBA00023002"/>
    </source>
</evidence>
<feature type="domain" description="Ketoreductase" evidence="3">
    <location>
        <begin position="3"/>
        <end position="169"/>
    </location>
</feature>
<gene>
    <name evidence="4" type="ORF">LPB144_02935</name>
</gene>
<name>A0A1L3J2S4_9FLAO</name>
<organism evidence="4 5">
    <name type="scientific">Christiangramia salexigens</name>
    <dbReference type="NCBI Taxonomy" id="1913577"/>
    <lineage>
        <taxon>Bacteria</taxon>
        <taxon>Pseudomonadati</taxon>
        <taxon>Bacteroidota</taxon>
        <taxon>Flavobacteriia</taxon>
        <taxon>Flavobacteriales</taxon>
        <taxon>Flavobacteriaceae</taxon>
        <taxon>Christiangramia</taxon>
    </lineage>
</organism>
<dbReference type="PRINTS" id="PR00081">
    <property type="entry name" value="GDHRDH"/>
</dbReference>
<evidence type="ECO:0000256" key="1">
    <source>
        <dbReference type="ARBA" id="ARBA00006484"/>
    </source>
</evidence>
<dbReference type="SUPFAM" id="SSF51735">
    <property type="entry name" value="NAD(P)-binding Rossmann-fold domains"/>
    <property type="match status" value="1"/>
</dbReference>
<evidence type="ECO:0000259" key="3">
    <source>
        <dbReference type="SMART" id="SM00822"/>
    </source>
</evidence>
<dbReference type="PANTHER" id="PTHR43477">
    <property type="entry name" value="DIHYDROANTICAPSIN 7-DEHYDROGENASE"/>
    <property type="match status" value="1"/>
</dbReference>
<dbReference type="KEGG" id="grl:LPB144_02935"/>
<keyword evidence="2" id="KW-0560">Oxidoreductase</keyword>
<accession>A0A1L3J2S4</accession>
<dbReference type="PANTHER" id="PTHR43477:SF1">
    <property type="entry name" value="DIHYDROANTICAPSIN 7-DEHYDROGENASE"/>
    <property type="match status" value="1"/>
</dbReference>
<sequence length="232" mass="25360">MKKNILLIGGSTGIGFQISEKLKKDHNIFIASRNKGELNTDEVTHLEFDVLKDDISELDLPEVIDGLVYCPGSIDLKPFKMIKPENFEKEMNLNFFGLVRSVQGLLGKLKKTDQASLVFFSTVAVKIGMPYHTNVAAAKGAIEGFAKSLAAEYAPGLRVNVIAPSLTDTPLAEKLLSNEDKRKKMDQRHPLKRVGEATDIANLASFLLGDESTWITGQILGIDGGMSTLNVN</sequence>
<comment type="similarity">
    <text evidence="1">Belongs to the short-chain dehydrogenases/reductases (SDR) family.</text>
</comment>